<keyword evidence="2" id="KW-0732">Signal</keyword>
<feature type="domain" description="Peptidase S33 tripeptidyl aminopeptidase-like C-terminal" evidence="3">
    <location>
        <begin position="407"/>
        <end position="491"/>
    </location>
</feature>
<organism evidence="4 5">
    <name type="scientific">Microbacterium awajiense</name>
    <dbReference type="NCBI Taxonomy" id="415214"/>
    <lineage>
        <taxon>Bacteria</taxon>
        <taxon>Bacillati</taxon>
        <taxon>Actinomycetota</taxon>
        <taxon>Actinomycetes</taxon>
        <taxon>Micrococcales</taxon>
        <taxon>Microbacteriaceae</taxon>
        <taxon>Microbacterium</taxon>
    </lineage>
</organism>
<dbReference type="InterPro" id="IPR013595">
    <property type="entry name" value="Pept_S33_TAP-like_C"/>
</dbReference>
<feature type="transmembrane region" description="Helical" evidence="1">
    <location>
        <begin position="531"/>
        <end position="555"/>
    </location>
</feature>
<proteinExistence type="predicted"/>
<dbReference type="RefSeq" id="WP_344737332.1">
    <property type="nucleotide sequence ID" value="NZ_BAAAYU010000005.1"/>
</dbReference>
<feature type="transmembrane region" description="Helical" evidence="1">
    <location>
        <begin position="605"/>
        <end position="626"/>
    </location>
</feature>
<evidence type="ECO:0000256" key="2">
    <source>
        <dbReference type="SAM" id="SignalP"/>
    </source>
</evidence>
<name>A0ABP7AI15_9MICO</name>
<sequence>MTHRRTLRPIVRAAMAALLVAAGTVAVVPEVAAVGSIAPISADAPDTTERAECPVEVPAASRDRVTCGILTVPERRSDDADPERVIQLPYAVIAASSVAPREDPLIVPFFDVDTLAHFLESGDWASDERDVILLARRGDDLSEPTLACPETGLSSFVADGVFDLDPERWLTQVGACRERLIADGIDLAAYGDGAAAADVAALRSALEIGTWNLYGAFDASRLAMRIMRGAPDDLRSVVLDGASAPQLPRYELVPADFSTALAHLFADCAADDDCDERHPDLDRTLADVLDSAASDPFDVAAADPTTGAPLTVRVDDTVLSWVLRDALASAELVAALPFAIDQIAEGNTNAFAPILQPTLDRFGYGAVGLRLSVDCAEEVPFNDPALVAEAFAADPFARHLEGAVDPFAECATWDVPPAGEGVNAVVTSDVPTLITVGGFDPIDPLPWAEAAAEGLTDPSVLTFPRAGNAAVWSTDVSRCAAAVARQFIREPGFAPSASCLTRPVQIDYLTTADVDPNPAVSSLSRDVRNPVTAVLLALTLLALAATVVYAVVIGVRRRMRRGGEVPAGIVLAALAATFNLAYAIGIALVLATADPLVLAFGLPPGVWPLLVLPFAGVVTSILLVAVLVREWIIDDGVLVHRVLLSISALISLGFAIWLLARGLLSL</sequence>
<keyword evidence="5" id="KW-1185">Reference proteome</keyword>
<evidence type="ECO:0000313" key="5">
    <source>
        <dbReference type="Proteomes" id="UP001501697"/>
    </source>
</evidence>
<gene>
    <name evidence="4" type="ORF">GCM10022200_14610</name>
</gene>
<evidence type="ECO:0000256" key="1">
    <source>
        <dbReference type="SAM" id="Phobius"/>
    </source>
</evidence>
<dbReference type="EMBL" id="BAAAYU010000005">
    <property type="protein sequence ID" value="GAA3632732.1"/>
    <property type="molecule type" value="Genomic_DNA"/>
</dbReference>
<dbReference type="Gene3D" id="3.40.50.1820">
    <property type="entry name" value="alpha/beta hydrolase"/>
    <property type="match status" value="1"/>
</dbReference>
<keyword evidence="1" id="KW-0472">Membrane</keyword>
<feature type="chain" id="PRO_5046808664" description="Peptidase S33 tripeptidyl aminopeptidase-like C-terminal domain-containing protein" evidence="2">
    <location>
        <begin position="27"/>
        <end position="666"/>
    </location>
</feature>
<comment type="caution">
    <text evidence="4">The sequence shown here is derived from an EMBL/GenBank/DDBJ whole genome shotgun (WGS) entry which is preliminary data.</text>
</comment>
<feature type="transmembrane region" description="Helical" evidence="1">
    <location>
        <begin position="567"/>
        <end position="593"/>
    </location>
</feature>
<evidence type="ECO:0000259" key="3">
    <source>
        <dbReference type="Pfam" id="PF08386"/>
    </source>
</evidence>
<accession>A0ABP7AI15</accession>
<feature type="signal peptide" evidence="2">
    <location>
        <begin position="1"/>
        <end position="26"/>
    </location>
</feature>
<keyword evidence="1" id="KW-0812">Transmembrane</keyword>
<keyword evidence="1" id="KW-1133">Transmembrane helix</keyword>
<dbReference type="Pfam" id="PF08386">
    <property type="entry name" value="Abhydrolase_4"/>
    <property type="match status" value="1"/>
</dbReference>
<reference evidence="5" key="1">
    <citation type="journal article" date="2019" name="Int. J. Syst. Evol. Microbiol.">
        <title>The Global Catalogue of Microorganisms (GCM) 10K type strain sequencing project: providing services to taxonomists for standard genome sequencing and annotation.</title>
        <authorList>
            <consortium name="The Broad Institute Genomics Platform"/>
            <consortium name="The Broad Institute Genome Sequencing Center for Infectious Disease"/>
            <person name="Wu L."/>
            <person name="Ma J."/>
        </authorList>
    </citation>
    <scope>NUCLEOTIDE SEQUENCE [LARGE SCALE GENOMIC DNA]</scope>
    <source>
        <strain evidence="5">JCM 16544</strain>
    </source>
</reference>
<evidence type="ECO:0000313" key="4">
    <source>
        <dbReference type="EMBL" id="GAA3632732.1"/>
    </source>
</evidence>
<dbReference type="InterPro" id="IPR029058">
    <property type="entry name" value="AB_hydrolase_fold"/>
</dbReference>
<feature type="transmembrane region" description="Helical" evidence="1">
    <location>
        <begin position="638"/>
        <end position="660"/>
    </location>
</feature>
<protein>
    <recommendedName>
        <fullName evidence="3">Peptidase S33 tripeptidyl aminopeptidase-like C-terminal domain-containing protein</fullName>
    </recommendedName>
</protein>
<dbReference type="Proteomes" id="UP001501697">
    <property type="component" value="Unassembled WGS sequence"/>
</dbReference>
<dbReference type="SUPFAM" id="SSF53474">
    <property type="entry name" value="alpha/beta-Hydrolases"/>
    <property type="match status" value="1"/>
</dbReference>